<dbReference type="EMBL" id="MK373798">
    <property type="protein sequence ID" value="QBQ81487.1"/>
    <property type="molecule type" value="Genomic_DNA"/>
</dbReference>
<dbReference type="InterPro" id="IPR055867">
    <property type="entry name" value="DUF7444"/>
</dbReference>
<keyword evidence="3" id="KW-1185">Reference proteome</keyword>
<protein>
    <submittedName>
        <fullName evidence="2">Uncharacterized protein</fullName>
    </submittedName>
</protein>
<sequence>MAKEKTVTLKVSGVCLIIVDGEHYHPGKEFDVEESKLKTSAFEYLIAKGDLEVKDNSALNEEIKQSAASKRKKDPREGKSKAELEDGGIY</sequence>
<feature type="region of interest" description="Disordered" evidence="1">
    <location>
        <begin position="64"/>
        <end position="90"/>
    </location>
</feature>
<reference evidence="2 3" key="1">
    <citation type="submission" date="2019-01" db="EMBL/GenBank/DDBJ databases">
        <title>Still something new to discover - new insights into E. coli phage diversity and taxonomy.</title>
        <authorList>
            <person name="Korf I.H.E."/>
            <person name="Adriaennsens E."/>
            <person name="Dreiseikelmann B."/>
            <person name="Kropinski A."/>
            <person name="Nimtz M."/>
            <person name="Meier-Kolthoff J.P."/>
            <person name="Rohde M."/>
            <person name="van Raaij M."/>
            <person name="Wittmann J."/>
        </authorList>
    </citation>
    <scope>NUCLEOTIDE SEQUENCE [LARGE SCALE GENOMIC DNA]</scope>
</reference>
<accession>A0A482N4J6</accession>
<evidence type="ECO:0000313" key="2">
    <source>
        <dbReference type="EMBL" id="QBQ81487.1"/>
    </source>
</evidence>
<name>A0A482N4J6_9CAUD</name>
<dbReference type="Proteomes" id="UP000306344">
    <property type="component" value="Segment"/>
</dbReference>
<dbReference type="Pfam" id="PF24231">
    <property type="entry name" value="DUF7444"/>
    <property type="match status" value="1"/>
</dbReference>
<organism evidence="2 3">
    <name type="scientific">Escherichia phage vB_EcoS_G29-2</name>
    <dbReference type="NCBI Taxonomy" id="2508189"/>
    <lineage>
        <taxon>Viruses</taxon>
        <taxon>Duplodnaviria</taxon>
        <taxon>Heunggongvirae</taxon>
        <taxon>Uroviricota</taxon>
        <taxon>Caudoviricetes</taxon>
        <taxon>Drexlerviridae</taxon>
        <taxon>Tempevirinae</taxon>
        <taxon>Hanrivervirus</taxon>
        <taxon>Hanrivervirus G292</taxon>
    </lineage>
</organism>
<evidence type="ECO:0000256" key="1">
    <source>
        <dbReference type="SAM" id="MobiDB-lite"/>
    </source>
</evidence>
<feature type="compositionally biased region" description="Basic and acidic residues" evidence="1">
    <location>
        <begin position="74"/>
        <end position="84"/>
    </location>
</feature>
<evidence type="ECO:0000313" key="3">
    <source>
        <dbReference type="Proteomes" id="UP000306344"/>
    </source>
</evidence>
<gene>
    <name evidence="2" type="ORF">G292_00033</name>
</gene>
<proteinExistence type="predicted"/>